<gene>
    <name evidence="9" type="ORF">TcWFU_009862</name>
</gene>
<feature type="domain" description="SH3" evidence="7">
    <location>
        <begin position="1292"/>
        <end position="1361"/>
    </location>
</feature>
<dbReference type="CDD" id="cd12012">
    <property type="entry name" value="SH3_RIM-BP_2"/>
    <property type="match status" value="1"/>
</dbReference>
<feature type="compositionally biased region" description="Basic residues" evidence="6">
    <location>
        <begin position="1556"/>
        <end position="1565"/>
    </location>
</feature>
<evidence type="ECO:0000256" key="5">
    <source>
        <dbReference type="SAM" id="Coils"/>
    </source>
</evidence>
<dbReference type="PROSITE" id="PS50853">
    <property type="entry name" value="FN3"/>
    <property type="match status" value="2"/>
</dbReference>
<name>A0ABR4QMT9_9CEST</name>
<dbReference type="Proteomes" id="UP001651158">
    <property type="component" value="Unassembled WGS sequence"/>
</dbReference>
<dbReference type="Gene3D" id="2.60.40.10">
    <property type="entry name" value="Immunoglobulins"/>
    <property type="match status" value="3"/>
</dbReference>
<dbReference type="InterPro" id="IPR040325">
    <property type="entry name" value="RIMBP1/2/3"/>
</dbReference>
<feature type="compositionally biased region" description="Low complexity" evidence="6">
    <location>
        <begin position="490"/>
        <end position="506"/>
    </location>
</feature>
<keyword evidence="3" id="KW-0677">Repeat</keyword>
<evidence type="ECO:0000313" key="9">
    <source>
        <dbReference type="EMBL" id="KAL5110985.1"/>
    </source>
</evidence>
<keyword evidence="2 4" id="KW-0728">SH3 domain</keyword>
<feature type="compositionally biased region" description="Polar residues" evidence="6">
    <location>
        <begin position="969"/>
        <end position="980"/>
    </location>
</feature>
<dbReference type="InterPro" id="IPR036028">
    <property type="entry name" value="SH3-like_dom_sf"/>
</dbReference>
<feature type="region of interest" description="Disordered" evidence="6">
    <location>
        <begin position="969"/>
        <end position="991"/>
    </location>
</feature>
<evidence type="ECO:0000259" key="8">
    <source>
        <dbReference type="PROSITE" id="PS50853"/>
    </source>
</evidence>
<protein>
    <recommendedName>
        <fullName evidence="11">RIMS-binding protein 2</fullName>
    </recommendedName>
</protein>
<organism evidence="9 10">
    <name type="scientific">Taenia crassiceps</name>
    <dbReference type="NCBI Taxonomy" id="6207"/>
    <lineage>
        <taxon>Eukaryota</taxon>
        <taxon>Metazoa</taxon>
        <taxon>Spiralia</taxon>
        <taxon>Lophotrochozoa</taxon>
        <taxon>Platyhelminthes</taxon>
        <taxon>Cestoda</taxon>
        <taxon>Eucestoda</taxon>
        <taxon>Cyclophyllidea</taxon>
        <taxon>Taeniidae</taxon>
        <taxon>Taenia</taxon>
    </lineage>
</organism>
<feature type="region of interest" description="Disordered" evidence="6">
    <location>
        <begin position="1092"/>
        <end position="1112"/>
    </location>
</feature>
<feature type="region of interest" description="Disordered" evidence="6">
    <location>
        <begin position="464"/>
        <end position="524"/>
    </location>
</feature>
<dbReference type="PROSITE" id="PS50002">
    <property type="entry name" value="SH3"/>
    <property type="match status" value="2"/>
</dbReference>
<dbReference type="PANTHER" id="PTHR14234">
    <property type="entry name" value="RIM BINDING PROTEIN-RELATED"/>
    <property type="match status" value="1"/>
</dbReference>
<evidence type="ECO:0000256" key="4">
    <source>
        <dbReference type="PROSITE-ProRule" id="PRU00192"/>
    </source>
</evidence>
<feature type="compositionally biased region" description="Acidic residues" evidence="6">
    <location>
        <begin position="1453"/>
        <end position="1464"/>
    </location>
</feature>
<dbReference type="SMART" id="SM00326">
    <property type="entry name" value="SH3"/>
    <property type="match status" value="2"/>
</dbReference>
<dbReference type="Pfam" id="PF14604">
    <property type="entry name" value="SH3_9"/>
    <property type="match status" value="1"/>
</dbReference>
<feature type="region of interest" description="Disordered" evidence="6">
    <location>
        <begin position="338"/>
        <end position="365"/>
    </location>
</feature>
<dbReference type="Gene3D" id="2.130.10.10">
    <property type="entry name" value="YVTN repeat-like/Quinoprotein amine dehydrogenase"/>
    <property type="match status" value="1"/>
</dbReference>
<dbReference type="InterPro" id="IPR001452">
    <property type="entry name" value="SH3_domain"/>
</dbReference>
<evidence type="ECO:0000259" key="7">
    <source>
        <dbReference type="PROSITE" id="PS50002"/>
    </source>
</evidence>
<feature type="domain" description="SH3" evidence="7">
    <location>
        <begin position="1116"/>
        <end position="1184"/>
    </location>
</feature>
<dbReference type="Pfam" id="PF25523">
    <property type="entry name" value="Ig_RIMBP2"/>
    <property type="match status" value="2"/>
</dbReference>
<sequence>MENLLKELQRTSERRQQLSIENSEIKAQITDKIGQLSRSLESSSPTQLHFEVELPEHALSVAELKEAIENLKIRLHESEQRCALESLRYEELLLELESSRMRQKYESVENFRDVHSSANVTSTVPSNNLEYAPPQKGTISADTICSKHSCSEDKQNHIRYSSKVENFQTDGEWNLPKRVSAPRGIALEKQLTHSVIVSWKPPGFLENEEEEVTAYHVYADGQFRNSVSGHEKCRALVENVDSSKQHRISIRTVTGRGQSKDAECTLLVGKGASAAPTRLKASHITTNSTKLSWLPGSSNFYHAVILNGHELRVCPPGVYKLFLTGLPPNTLHRVRVEARRTSGSNESQSSTQCLQRNPPLDDRKRNSVTIEFQTAPIGLPDPPKNVQVEAGPQDGVLLVSWRPVPQATDILPNCKNEPLVQGYTVCINDQPLIDVPGVDCDHVLLPLQQLATLLKSPEFALAAQGARQRQRQPPPLFLPHSHHSKKAMTTDEGSSETDSSQSTGDSLPDLRNEEEEEEAKRDPIPKELCLTVYSTLSANTAVSINKSSTMGGKKSTSGPASPPIKLIPNLLLLAAGSLEAAVELFGKRLSKRLGLNENNAAAACVSLRRSNPVCISIEKPGMDAERSDNGDSADDDPGIVHVHAGNIVGIAKTGSPTSDALDSAEALLRERQLQKHKYSDLLNQYQQHHSQYCQETWSTNNRLSAHHTRHPRENMFLASSYHNHCHRYDMELQATALETARPQHCLRRSRPGHHLWATRSMSDENDCHGDRENLIRLPYSTESTESERQQNSLQHLLFSSTKSTLDLRPEEFHRRGRYICRWHRSSPFRQYTNSRVPLMRRSKSLGRSHNLTLISSSSNDEGISKAYFQRLQERKQFSRVENMMGQRLSRRWRQLKVPLSAMDCSPDWNQKEQYRTDKLRVEKSPFEKLASKRWLQKITSVPEIHLGHGHADSDDRLCRCIHSSDNQLFTDSPHSQQHFNEPTRDKQRRGKYWREEEEEESCLGDDDAAVTIYRLNDPGDGPFDWSEGPLYPSSFSHNRRLRPSDLISINSKSMNTPGRRTVSSGLKGDCRTRDIERANSKRATGLRRRFQSEVRNQSPGRRPLRSPPLRPTGTGDSCVFFVSLYDYDPTTMSPNTGAVDDELPFREGDIIKVYGDCDEDGFYFGECKGRKGFVPSNMVCEASADEVTEFLRRRVGHHGRSCNTTSTSLPPGQMTKSHHTVTQHSGLSEQPAGQNFGCYHYLQHSGRESRDFQIRGKDRQTRLQRSPYAEEKQITGEGLETINRKRTESQKPRNCVMEALYDYDPHIYSPNVDVETELKFRAGDRIRILSEMDEDGFYVGQLESSGRRGLVPSNFLRELPRVIAEENASLINFSASDGDDVYDSRPKTVCGVPGGGSTHGSKSSHAKNSCGNRSKLHSDDVHLGPVSRRRRSLGRKGEKMPKQFSRCRVQADNLEDAGGLEEDSIITSTVPPPNPSDWPDDSEVPVKLHPIVPLPPTSTSDNVTATVTPTLGPVALIDPGSNSNLNSSGGCDEGLSKDSPDSDGQGGVIIMDINSKKRGKYRKSALSRSSSNEQSHDHGPGDSQSRRRSRALYADSKHVTPGPVPWMMSMSVESITGTSLNLRYMEGSPEPQLLKEADILKKRLEEEKTKFNDGKTVNIKVRRILKGHQGKVLSLAWSLDKRHVDGKLFVWDAFTSSKVIRFEKLAGMIMHTM</sequence>
<feature type="region of interest" description="Disordered" evidence="6">
    <location>
        <begin position="1514"/>
        <end position="1598"/>
    </location>
</feature>
<evidence type="ECO:0000256" key="6">
    <source>
        <dbReference type="SAM" id="MobiDB-lite"/>
    </source>
</evidence>
<dbReference type="InterPro" id="IPR035753">
    <property type="entry name" value="RIM-BP_SH3_2"/>
</dbReference>
<evidence type="ECO:0000256" key="3">
    <source>
        <dbReference type="ARBA" id="ARBA00022737"/>
    </source>
</evidence>
<feature type="compositionally biased region" description="Polar residues" evidence="6">
    <location>
        <begin position="1201"/>
        <end position="1210"/>
    </location>
</feature>
<dbReference type="Pfam" id="PF07653">
    <property type="entry name" value="SH3_2"/>
    <property type="match status" value="1"/>
</dbReference>
<dbReference type="Gene3D" id="2.30.30.40">
    <property type="entry name" value="SH3 Domains"/>
    <property type="match status" value="2"/>
</dbReference>
<dbReference type="PANTHER" id="PTHR14234:SF19">
    <property type="entry name" value="RIM-BINDING PROTEIN, ISOFORM F"/>
    <property type="match status" value="1"/>
</dbReference>
<evidence type="ECO:0000256" key="2">
    <source>
        <dbReference type="ARBA" id="ARBA00022443"/>
    </source>
</evidence>
<dbReference type="InterPro" id="IPR036116">
    <property type="entry name" value="FN3_sf"/>
</dbReference>
<feature type="coiled-coil region" evidence="5">
    <location>
        <begin position="1"/>
        <end position="28"/>
    </location>
</feature>
<reference evidence="9 10" key="1">
    <citation type="journal article" date="2022" name="Front. Cell. Infect. Microbiol.">
        <title>The Genomes of Two Strains of Taenia crassiceps the Animal Model for the Study of Human Cysticercosis.</title>
        <authorList>
            <person name="Bobes R.J."/>
            <person name="Estrada K."/>
            <person name="Rios-Valencia D.G."/>
            <person name="Calderon-Gallegos A."/>
            <person name="de la Torre P."/>
            <person name="Carrero J.C."/>
            <person name="Sanchez-Flores A."/>
            <person name="Laclette J.P."/>
        </authorList>
    </citation>
    <scope>NUCLEOTIDE SEQUENCE [LARGE SCALE GENOMIC DNA]</scope>
    <source>
        <strain evidence="9">WFUcys</strain>
    </source>
</reference>
<dbReference type="InterPro" id="IPR057884">
    <property type="entry name" value="FN3_RIM-BP1/2/3"/>
</dbReference>
<feature type="compositionally biased region" description="Low complexity" evidence="6">
    <location>
        <begin position="1520"/>
        <end position="1530"/>
    </location>
</feature>
<feature type="compositionally biased region" description="Polar residues" evidence="6">
    <location>
        <begin position="341"/>
        <end position="355"/>
    </location>
</feature>
<dbReference type="InterPro" id="IPR003961">
    <property type="entry name" value="FN3_dom"/>
</dbReference>
<dbReference type="SUPFAM" id="SSF49265">
    <property type="entry name" value="Fibronectin type III"/>
    <property type="match status" value="1"/>
</dbReference>
<keyword evidence="10" id="KW-1185">Reference proteome</keyword>
<feature type="region of interest" description="Disordered" evidence="6">
    <location>
        <begin position="1198"/>
        <end position="1229"/>
    </location>
</feature>
<evidence type="ECO:0000256" key="1">
    <source>
        <dbReference type="ARBA" id="ARBA00010749"/>
    </source>
</evidence>
<feature type="region of interest" description="Disordered" evidence="6">
    <location>
        <begin position="1392"/>
        <end position="1485"/>
    </location>
</feature>
<accession>A0ABR4QMT9</accession>
<dbReference type="CDD" id="cd00063">
    <property type="entry name" value="FN3"/>
    <property type="match status" value="2"/>
</dbReference>
<evidence type="ECO:0008006" key="11">
    <source>
        <dbReference type="Google" id="ProtNLM"/>
    </source>
</evidence>
<feature type="domain" description="Fibronectin type-III" evidence="8">
    <location>
        <begin position="181"/>
        <end position="272"/>
    </location>
</feature>
<dbReference type="EMBL" id="JAKROA010000002">
    <property type="protein sequence ID" value="KAL5110985.1"/>
    <property type="molecule type" value="Genomic_DNA"/>
</dbReference>
<dbReference type="PRINTS" id="PR00452">
    <property type="entry name" value="SH3DOMAIN"/>
</dbReference>
<dbReference type="SUPFAM" id="SSF50044">
    <property type="entry name" value="SH3-domain"/>
    <property type="match status" value="2"/>
</dbReference>
<comment type="caution">
    <text evidence="9">The sequence shown here is derived from an EMBL/GenBank/DDBJ whole genome shotgun (WGS) entry which is preliminary data.</text>
</comment>
<dbReference type="InterPro" id="IPR015943">
    <property type="entry name" value="WD40/YVTN_repeat-like_dom_sf"/>
</dbReference>
<evidence type="ECO:0000313" key="10">
    <source>
        <dbReference type="Proteomes" id="UP001651158"/>
    </source>
</evidence>
<proteinExistence type="inferred from homology"/>
<keyword evidence="5" id="KW-0175">Coiled coil</keyword>
<dbReference type="InterPro" id="IPR013783">
    <property type="entry name" value="Ig-like_fold"/>
</dbReference>
<dbReference type="SMART" id="SM00060">
    <property type="entry name" value="FN3"/>
    <property type="match status" value="2"/>
</dbReference>
<feature type="domain" description="Fibronectin type-III" evidence="8">
    <location>
        <begin position="275"/>
        <end position="360"/>
    </location>
</feature>
<comment type="similarity">
    <text evidence="1">Belongs to the RIMBP family.</text>
</comment>